<dbReference type="RefSeq" id="WP_146475166.1">
    <property type="nucleotide sequence ID" value="NZ_BNCF01000010.1"/>
</dbReference>
<keyword evidence="11" id="KW-0975">Bacterial flagellum</keyword>
<evidence type="ECO:0000256" key="1">
    <source>
        <dbReference type="ARBA" id="ARBA00003663"/>
    </source>
</evidence>
<dbReference type="Proteomes" id="UP000636453">
    <property type="component" value="Unassembled WGS sequence"/>
</dbReference>
<comment type="similarity">
    <text evidence="2 13">Belongs to the FliP/MopC/SpaP family.</text>
</comment>
<keyword evidence="8 13" id="KW-0653">Protein transport</keyword>
<evidence type="ECO:0000256" key="12">
    <source>
        <dbReference type="ARBA" id="ARBA00023225"/>
    </source>
</evidence>
<dbReference type="PRINTS" id="PR01302">
    <property type="entry name" value="TYPE3IMPPROT"/>
</dbReference>
<evidence type="ECO:0000256" key="2">
    <source>
        <dbReference type="ARBA" id="ARBA00006257"/>
    </source>
</evidence>
<keyword evidence="12 13" id="KW-1006">Bacterial flagellum protein export</keyword>
<dbReference type="PROSITE" id="PS01060">
    <property type="entry name" value="FLIP_1"/>
    <property type="match status" value="1"/>
</dbReference>
<evidence type="ECO:0000256" key="14">
    <source>
        <dbReference type="SAM" id="SignalP"/>
    </source>
</evidence>
<evidence type="ECO:0000256" key="3">
    <source>
        <dbReference type="ARBA" id="ARBA00021714"/>
    </source>
</evidence>
<evidence type="ECO:0000256" key="13">
    <source>
        <dbReference type="RuleBase" id="RU362069"/>
    </source>
</evidence>
<evidence type="ECO:0000256" key="7">
    <source>
        <dbReference type="ARBA" id="ARBA00022795"/>
    </source>
</evidence>
<dbReference type="GO" id="GO:0009425">
    <property type="term" value="C:bacterial-type flagellum basal body"/>
    <property type="evidence" value="ECO:0007669"/>
    <property type="project" value="UniProtKB-SubCell"/>
</dbReference>
<dbReference type="OrthoDB" id="9805111at2"/>
<sequence>MSRRALLALALFALAALCLPVWVAPAAAATGAGTVPLPDLTVARIGGNEVSIPLQVLVVMTSLTLLPALLLGATAFTRIIVVLALLRQALGTGQTPSNQVLLGLALFLTALVMSPVLDASWTHGVAPYLNDQLAAGDAWRAASAPFRDFMLAQVRDNDLLTFAGMAGQPKGYASPADVPFHVLAAAFITSELRTAFEIGFMLFIPFLVIDLVVASVLMSMGMMMLSPMLVSAPFKILLFVLVDGWVLVVGSLAASFHAA</sequence>
<protein>
    <recommendedName>
        <fullName evidence="3 13">Flagellar biosynthetic protein FliP</fullName>
    </recommendedName>
</protein>
<name>A0A919DDU8_9GAMM</name>
<evidence type="ECO:0000256" key="4">
    <source>
        <dbReference type="ARBA" id="ARBA00022448"/>
    </source>
</evidence>
<keyword evidence="14" id="KW-0732">Signal</keyword>
<dbReference type="PROSITE" id="PS01061">
    <property type="entry name" value="FLIP_2"/>
    <property type="match status" value="1"/>
</dbReference>
<feature type="transmembrane region" description="Helical" evidence="13">
    <location>
        <begin position="65"/>
        <end position="86"/>
    </location>
</feature>
<evidence type="ECO:0000313" key="15">
    <source>
        <dbReference type="EMBL" id="GHE37543.1"/>
    </source>
</evidence>
<dbReference type="InterPro" id="IPR006311">
    <property type="entry name" value="TAT_signal"/>
</dbReference>
<dbReference type="InterPro" id="IPR005837">
    <property type="entry name" value="FliP"/>
</dbReference>
<feature type="transmembrane region" description="Helical" evidence="13">
    <location>
        <begin position="236"/>
        <end position="256"/>
    </location>
</feature>
<dbReference type="InterPro" id="IPR005838">
    <property type="entry name" value="T3SS_IM_P"/>
</dbReference>
<comment type="function">
    <text evidence="1 13">Plays a role in the flagellum-specific transport system.</text>
</comment>
<dbReference type="GO" id="GO:0044781">
    <property type="term" value="P:bacterial-type flagellum organization"/>
    <property type="evidence" value="ECO:0007669"/>
    <property type="project" value="UniProtKB-UniRule"/>
</dbReference>
<keyword evidence="5 13" id="KW-1003">Cell membrane</keyword>
<dbReference type="GO" id="GO:0009306">
    <property type="term" value="P:protein secretion"/>
    <property type="evidence" value="ECO:0007669"/>
    <property type="project" value="UniProtKB-UniRule"/>
</dbReference>
<evidence type="ECO:0000256" key="5">
    <source>
        <dbReference type="ARBA" id="ARBA00022475"/>
    </source>
</evidence>
<dbReference type="PANTHER" id="PTHR30587">
    <property type="entry name" value="FLAGELLAR BIOSYNTHETIC PROTEIN FLIP"/>
    <property type="match status" value="1"/>
</dbReference>
<evidence type="ECO:0000256" key="8">
    <source>
        <dbReference type="ARBA" id="ARBA00022927"/>
    </source>
</evidence>
<keyword evidence="10 13" id="KW-0472">Membrane</keyword>
<feature type="transmembrane region" description="Helical" evidence="13">
    <location>
        <begin position="200"/>
        <end position="224"/>
    </location>
</feature>
<feature type="transmembrane region" description="Helical" evidence="13">
    <location>
        <begin position="98"/>
        <end position="117"/>
    </location>
</feature>
<keyword evidence="15" id="KW-0969">Cilium</keyword>
<keyword evidence="7 13" id="KW-1005">Bacterial flagellum biogenesis</keyword>
<evidence type="ECO:0000256" key="11">
    <source>
        <dbReference type="ARBA" id="ARBA00023143"/>
    </source>
</evidence>
<gene>
    <name evidence="13 15" type="primary">fliP</name>
    <name evidence="15" type="ORF">GCM10007167_19660</name>
</gene>
<dbReference type="GO" id="GO:0005886">
    <property type="term" value="C:plasma membrane"/>
    <property type="evidence" value="ECO:0007669"/>
    <property type="project" value="UniProtKB-SubCell"/>
</dbReference>
<keyword evidence="6 13" id="KW-0812">Transmembrane</keyword>
<keyword evidence="15" id="KW-0282">Flagellum</keyword>
<feature type="chain" id="PRO_5037550383" description="Flagellar biosynthetic protein FliP" evidence="14">
    <location>
        <begin position="29"/>
        <end position="259"/>
    </location>
</feature>
<dbReference type="PROSITE" id="PS51318">
    <property type="entry name" value="TAT"/>
    <property type="match status" value="1"/>
</dbReference>
<dbReference type="PANTHER" id="PTHR30587:SF0">
    <property type="entry name" value="FLAGELLAR BIOSYNTHETIC PROTEIN FLIP"/>
    <property type="match status" value="1"/>
</dbReference>
<evidence type="ECO:0000256" key="6">
    <source>
        <dbReference type="ARBA" id="ARBA00022692"/>
    </source>
</evidence>
<evidence type="ECO:0000256" key="9">
    <source>
        <dbReference type="ARBA" id="ARBA00022989"/>
    </source>
</evidence>
<dbReference type="Pfam" id="PF00813">
    <property type="entry name" value="FliP"/>
    <property type="match status" value="1"/>
</dbReference>
<keyword evidence="4 13" id="KW-0813">Transport</keyword>
<keyword evidence="15" id="KW-0966">Cell projection</keyword>
<dbReference type="AlphaFoldDB" id="A0A919DDU8"/>
<feature type="signal peptide" evidence="14">
    <location>
        <begin position="1"/>
        <end position="28"/>
    </location>
</feature>
<keyword evidence="9 13" id="KW-1133">Transmembrane helix</keyword>
<reference evidence="15" key="1">
    <citation type="journal article" date="2014" name="Int. J. Syst. Evol. Microbiol.">
        <title>Complete genome sequence of Corynebacterium casei LMG S-19264T (=DSM 44701T), isolated from a smear-ripened cheese.</title>
        <authorList>
            <consortium name="US DOE Joint Genome Institute (JGI-PGF)"/>
            <person name="Walter F."/>
            <person name="Albersmeier A."/>
            <person name="Kalinowski J."/>
            <person name="Ruckert C."/>
        </authorList>
    </citation>
    <scope>NUCLEOTIDE SEQUENCE</scope>
    <source>
        <strain evidence="15">KCTC 32020</strain>
    </source>
</reference>
<dbReference type="NCBIfam" id="NF009438">
    <property type="entry name" value="PRK12797.1"/>
    <property type="match status" value="1"/>
</dbReference>
<dbReference type="PRINTS" id="PR00951">
    <property type="entry name" value="FLGBIOSNFLIP"/>
</dbReference>
<dbReference type="NCBIfam" id="TIGR01103">
    <property type="entry name" value="fliP"/>
    <property type="match status" value="1"/>
</dbReference>
<dbReference type="EMBL" id="BNCF01000010">
    <property type="protein sequence ID" value="GHE37543.1"/>
    <property type="molecule type" value="Genomic_DNA"/>
</dbReference>
<comment type="subcellular location">
    <subcellularLocation>
        <location evidence="13">Cell membrane</location>
        <topology evidence="13">Multi-pass membrane protein</topology>
    </subcellularLocation>
    <subcellularLocation>
        <location evidence="13">Bacterial flagellum basal body</location>
    </subcellularLocation>
</comment>
<reference evidence="15" key="2">
    <citation type="submission" date="2020-09" db="EMBL/GenBank/DDBJ databases">
        <authorList>
            <person name="Sun Q."/>
            <person name="Kim S."/>
        </authorList>
    </citation>
    <scope>NUCLEOTIDE SEQUENCE</scope>
    <source>
        <strain evidence="15">KCTC 32020</strain>
    </source>
</reference>
<evidence type="ECO:0000256" key="10">
    <source>
        <dbReference type="ARBA" id="ARBA00023136"/>
    </source>
</evidence>
<keyword evidence="16" id="KW-1185">Reference proteome</keyword>
<evidence type="ECO:0000313" key="16">
    <source>
        <dbReference type="Proteomes" id="UP000636453"/>
    </source>
</evidence>
<comment type="caution">
    <text evidence="15">The sequence shown here is derived from an EMBL/GenBank/DDBJ whole genome shotgun (WGS) entry which is preliminary data.</text>
</comment>
<accession>A0A919DDU8</accession>
<organism evidence="15 16">
    <name type="scientific">Vulcaniibacterium thermophilum</name>
    <dbReference type="NCBI Taxonomy" id="1169913"/>
    <lineage>
        <taxon>Bacteria</taxon>
        <taxon>Pseudomonadati</taxon>
        <taxon>Pseudomonadota</taxon>
        <taxon>Gammaproteobacteria</taxon>
        <taxon>Lysobacterales</taxon>
        <taxon>Lysobacteraceae</taxon>
        <taxon>Vulcaniibacterium</taxon>
    </lineage>
</organism>
<proteinExistence type="inferred from homology"/>